<protein>
    <submittedName>
        <fullName evidence="1">Uncharacterized protein</fullName>
    </submittedName>
</protein>
<evidence type="ECO:0000313" key="2">
    <source>
        <dbReference type="Proteomes" id="UP001165186"/>
    </source>
</evidence>
<sequence>MGAVSSSEYRDLLEHADARKWYDPDAPVVRVRHDAIIVLVCVCNALSLLIMCARIVAQWKRYAKFRRECWWNLLIAVILVFPFWTSQVMMYRYGSGLHMRNVKMEWRIPHWRWTLPWASFYVLEAMVKVSMSITLLQMIPQNYKLFRRAIYAMCFVILGLGFAVVFVWIFQCQPLMSNFSYGVQRSWCADFNAVRYSWVGIAIGIDVALVYIPMKIIRLVRLRGREKKVLHAVFCGNLLGTAATAVAIYGIWESRFPEAEKDLHWYESVLVMYNSVEILLYTFGASLVIFSRYLVVRVSRRRAGSQQDAEAPVTGFHPTEDEKLHKGATSHVWYLRSFDMSRSDPLTRPSLDSIAADSIIPAPAKMHVGHGTDPEMTLVTETQVTRMLSGSTIV</sequence>
<proteinExistence type="predicted"/>
<keyword evidence="2" id="KW-1185">Reference proteome</keyword>
<dbReference type="EMBL" id="BSXG01000152">
    <property type="protein sequence ID" value="GME49225.1"/>
    <property type="molecule type" value="Genomic_DNA"/>
</dbReference>
<reference evidence="1" key="1">
    <citation type="submission" date="2024-09" db="EMBL/GenBank/DDBJ databases">
        <title>Draft Genome Sequences of Neofusicoccum parvum.</title>
        <authorList>
            <person name="Ashida A."/>
            <person name="Camagna M."/>
            <person name="Tanaka A."/>
            <person name="Takemoto D."/>
        </authorList>
    </citation>
    <scope>NUCLEOTIDE SEQUENCE</scope>
    <source>
        <strain evidence="1">PPO83</strain>
    </source>
</reference>
<accession>A0ACB5SN16</accession>
<gene>
    <name evidence="1" type="primary">g1287</name>
    <name evidence="1" type="ORF">NpPPO83_00001287</name>
</gene>
<comment type="caution">
    <text evidence="1">The sequence shown here is derived from an EMBL/GenBank/DDBJ whole genome shotgun (WGS) entry which is preliminary data.</text>
</comment>
<dbReference type="Proteomes" id="UP001165186">
    <property type="component" value="Unassembled WGS sequence"/>
</dbReference>
<organism evidence="1 2">
    <name type="scientific">Neofusicoccum parvum</name>
    <dbReference type="NCBI Taxonomy" id="310453"/>
    <lineage>
        <taxon>Eukaryota</taxon>
        <taxon>Fungi</taxon>
        <taxon>Dikarya</taxon>
        <taxon>Ascomycota</taxon>
        <taxon>Pezizomycotina</taxon>
        <taxon>Dothideomycetes</taxon>
        <taxon>Dothideomycetes incertae sedis</taxon>
        <taxon>Botryosphaeriales</taxon>
        <taxon>Botryosphaeriaceae</taxon>
        <taxon>Neofusicoccum</taxon>
    </lineage>
</organism>
<name>A0ACB5SN16_9PEZI</name>
<evidence type="ECO:0000313" key="1">
    <source>
        <dbReference type="EMBL" id="GME49225.1"/>
    </source>
</evidence>